<comment type="caution">
    <text evidence="13">The sequence shown here is derived from an EMBL/GenBank/DDBJ whole genome shotgun (WGS) entry which is preliminary data.</text>
</comment>
<dbReference type="SUPFAM" id="SSF81336">
    <property type="entry name" value="F1F0 ATP synthase subunit A"/>
    <property type="match status" value="1"/>
</dbReference>
<proteinExistence type="inferred from homology"/>
<evidence type="ECO:0000256" key="6">
    <source>
        <dbReference type="ARBA" id="ARBA00022781"/>
    </source>
</evidence>
<keyword evidence="9 11" id="KW-0472">Membrane</keyword>
<comment type="subcellular location">
    <subcellularLocation>
        <location evidence="11 12">Cell membrane</location>
        <topology evidence="11 12">Multi-pass membrane protein</topology>
    </subcellularLocation>
    <subcellularLocation>
        <location evidence="1">Membrane</location>
        <topology evidence="1">Multi-pass membrane protein</topology>
    </subcellularLocation>
</comment>
<keyword evidence="7 11" id="KW-1133">Transmembrane helix</keyword>
<reference evidence="13" key="1">
    <citation type="submission" date="2023-03" db="EMBL/GenBank/DDBJ databases">
        <title>Stygiobacter electus gen. nov., sp. nov., facultatively anaerobic thermotolerant bacterium of the class Ignavibacteria from a well of Yessentuki mineral water deposit.</title>
        <authorList>
            <person name="Podosokorskaya O.A."/>
            <person name="Elcheninov A.G."/>
            <person name="Petrova N.F."/>
            <person name="Zavarzina D.G."/>
            <person name="Kublanov I.V."/>
            <person name="Merkel A.Y."/>
        </authorList>
    </citation>
    <scope>NUCLEOTIDE SEQUENCE</scope>
    <source>
        <strain evidence="13">09-Me</strain>
    </source>
</reference>
<dbReference type="PANTHER" id="PTHR11410:SF0">
    <property type="entry name" value="ATP SYNTHASE SUBUNIT A"/>
    <property type="match status" value="1"/>
</dbReference>
<dbReference type="PANTHER" id="PTHR11410">
    <property type="entry name" value="ATP SYNTHASE SUBUNIT A"/>
    <property type="match status" value="1"/>
</dbReference>
<evidence type="ECO:0000256" key="4">
    <source>
        <dbReference type="ARBA" id="ARBA00022547"/>
    </source>
</evidence>
<dbReference type="NCBIfam" id="TIGR01131">
    <property type="entry name" value="ATP_synt_6_or_A"/>
    <property type="match status" value="1"/>
</dbReference>
<keyword evidence="14" id="KW-1185">Reference proteome</keyword>
<dbReference type="AlphaFoldDB" id="A0AAE3NY81"/>
<keyword evidence="6 11" id="KW-0375">Hydrogen ion transport</keyword>
<dbReference type="HAMAP" id="MF_01393">
    <property type="entry name" value="ATP_synth_a_bact"/>
    <property type="match status" value="1"/>
</dbReference>
<sequence length="282" mass="31357">MYTGQELIGADTLKQVAETAKKTDTSWIMHDVLDANEIDLTPFGIIHLPHLNLFGFDISITKHVVFMWIAMLILIFVLKKVAKSYKSSLIPKGVTNLTETLILFVRDEIAKPTIGKGYENFLPYLLTVFFFILTCNFLGLIPYGSTATGNISVTATLATLSFLVIQIGGIWKNGFFGYFKGLLPHGIPAWLIPIMFVVELLGLFTKPFALAIRLFANMTAGHIVILALIGLIFILHTYVVVPISIAFALFIFLLEILVALIQAYIFTMLSSLFIGMAVHQEH</sequence>
<dbReference type="GO" id="GO:0046933">
    <property type="term" value="F:proton-transporting ATP synthase activity, rotational mechanism"/>
    <property type="evidence" value="ECO:0007669"/>
    <property type="project" value="UniProtKB-UniRule"/>
</dbReference>
<evidence type="ECO:0000313" key="14">
    <source>
        <dbReference type="Proteomes" id="UP001221302"/>
    </source>
</evidence>
<evidence type="ECO:0000313" key="13">
    <source>
        <dbReference type="EMBL" id="MDF1610917.1"/>
    </source>
</evidence>
<dbReference type="CDD" id="cd00310">
    <property type="entry name" value="ATP-synt_Fo_a_6"/>
    <property type="match status" value="1"/>
</dbReference>
<dbReference type="Proteomes" id="UP001221302">
    <property type="component" value="Unassembled WGS sequence"/>
</dbReference>
<evidence type="ECO:0000256" key="7">
    <source>
        <dbReference type="ARBA" id="ARBA00022989"/>
    </source>
</evidence>
<evidence type="ECO:0000256" key="11">
    <source>
        <dbReference type="HAMAP-Rule" id="MF_01393"/>
    </source>
</evidence>
<feature type="transmembrane region" description="Helical" evidence="11">
    <location>
        <begin position="121"/>
        <end position="145"/>
    </location>
</feature>
<gene>
    <name evidence="11 13" type="primary">atpB</name>
    <name evidence="13" type="ORF">P0M35_02030</name>
</gene>
<keyword evidence="10 11" id="KW-0066">ATP synthesis</keyword>
<evidence type="ECO:0000256" key="8">
    <source>
        <dbReference type="ARBA" id="ARBA00023065"/>
    </source>
</evidence>
<keyword evidence="11" id="KW-1003">Cell membrane</keyword>
<dbReference type="EMBL" id="JARGDL010000002">
    <property type="protein sequence ID" value="MDF1610917.1"/>
    <property type="molecule type" value="Genomic_DNA"/>
</dbReference>
<comment type="function">
    <text evidence="11 12">Key component of the proton channel; it plays a direct role in the translocation of protons across the membrane.</text>
</comment>
<feature type="transmembrane region" description="Helical" evidence="11">
    <location>
        <begin position="60"/>
        <end position="78"/>
    </location>
</feature>
<dbReference type="GO" id="GO:0005886">
    <property type="term" value="C:plasma membrane"/>
    <property type="evidence" value="ECO:0007669"/>
    <property type="project" value="UniProtKB-SubCell"/>
</dbReference>
<evidence type="ECO:0000256" key="9">
    <source>
        <dbReference type="ARBA" id="ARBA00023136"/>
    </source>
</evidence>
<feature type="transmembrane region" description="Helical" evidence="11">
    <location>
        <begin position="210"/>
        <end position="235"/>
    </location>
</feature>
<dbReference type="PRINTS" id="PR00123">
    <property type="entry name" value="ATPASEA"/>
</dbReference>
<evidence type="ECO:0000256" key="3">
    <source>
        <dbReference type="ARBA" id="ARBA00022448"/>
    </source>
</evidence>
<dbReference type="GO" id="GO:0045259">
    <property type="term" value="C:proton-transporting ATP synthase complex"/>
    <property type="evidence" value="ECO:0007669"/>
    <property type="project" value="UniProtKB-KW"/>
</dbReference>
<accession>A0AAE3NY81</accession>
<dbReference type="PROSITE" id="PS00449">
    <property type="entry name" value="ATPASE_A"/>
    <property type="match status" value="1"/>
</dbReference>
<evidence type="ECO:0000256" key="12">
    <source>
        <dbReference type="RuleBase" id="RU000483"/>
    </source>
</evidence>
<keyword evidence="8 11" id="KW-0406">Ion transport</keyword>
<dbReference type="Gene3D" id="1.20.120.220">
    <property type="entry name" value="ATP synthase, F0 complex, subunit A"/>
    <property type="match status" value="1"/>
</dbReference>
<dbReference type="InterPro" id="IPR023011">
    <property type="entry name" value="ATP_synth_F0_asu_AS"/>
</dbReference>
<dbReference type="InterPro" id="IPR000568">
    <property type="entry name" value="ATP_synth_F0_asu"/>
</dbReference>
<name>A0AAE3NY81_9BACT</name>
<organism evidence="13 14">
    <name type="scientific">Stygiobacter electus</name>
    <dbReference type="NCBI Taxonomy" id="3032292"/>
    <lineage>
        <taxon>Bacteria</taxon>
        <taxon>Pseudomonadati</taxon>
        <taxon>Ignavibacteriota</taxon>
        <taxon>Ignavibacteria</taxon>
        <taxon>Ignavibacteriales</taxon>
        <taxon>Melioribacteraceae</taxon>
        <taxon>Stygiobacter</taxon>
    </lineage>
</organism>
<keyword evidence="4 11" id="KW-0138">CF(0)</keyword>
<keyword evidence="5 11" id="KW-0812">Transmembrane</keyword>
<feature type="transmembrane region" description="Helical" evidence="11">
    <location>
        <begin position="247"/>
        <end position="274"/>
    </location>
</feature>
<evidence type="ECO:0000256" key="10">
    <source>
        <dbReference type="ARBA" id="ARBA00023310"/>
    </source>
</evidence>
<feature type="transmembrane region" description="Helical" evidence="11">
    <location>
        <begin position="183"/>
        <end position="204"/>
    </location>
</feature>
<evidence type="ECO:0000256" key="5">
    <source>
        <dbReference type="ARBA" id="ARBA00022692"/>
    </source>
</evidence>
<feature type="transmembrane region" description="Helical" evidence="11">
    <location>
        <begin position="151"/>
        <end position="171"/>
    </location>
</feature>
<keyword evidence="3 11" id="KW-0813">Transport</keyword>
<dbReference type="Pfam" id="PF00119">
    <property type="entry name" value="ATP-synt_A"/>
    <property type="match status" value="1"/>
</dbReference>
<evidence type="ECO:0000256" key="2">
    <source>
        <dbReference type="ARBA" id="ARBA00006810"/>
    </source>
</evidence>
<protein>
    <recommendedName>
        <fullName evidence="11 12">ATP synthase subunit a</fullName>
    </recommendedName>
    <alternativeName>
        <fullName evidence="11">ATP synthase F0 sector subunit a</fullName>
    </alternativeName>
    <alternativeName>
        <fullName evidence="11">F-ATPase subunit 6</fullName>
    </alternativeName>
</protein>
<dbReference type="RefSeq" id="WP_321534683.1">
    <property type="nucleotide sequence ID" value="NZ_JARGDL010000002.1"/>
</dbReference>
<dbReference type="InterPro" id="IPR035908">
    <property type="entry name" value="F0_ATP_A_sf"/>
</dbReference>
<dbReference type="InterPro" id="IPR045083">
    <property type="entry name" value="ATP_synth_F0_asu_bact/mt"/>
</dbReference>
<evidence type="ECO:0000256" key="1">
    <source>
        <dbReference type="ARBA" id="ARBA00004141"/>
    </source>
</evidence>
<comment type="similarity">
    <text evidence="2 11 12">Belongs to the ATPase A chain family.</text>
</comment>